<comment type="caution">
    <text evidence="1">The sequence shown here is derived from an EMBL/GenBank/DDBJ whole genome shotgun (WGS) entry which is preliminary data.</text>
</comment>
<dbReference type="Proteomes" id="UP000186922">
    <property type="component" value="Unassembled WGS sequence"/>
</dbReference>
<accession>A0A1D1W8L8</accession>
<evidence type="ECO:0000313" key="2">
    <source>
        <dbReference type="Proteomes" id="UP000186922"/>
    </source>
</evidence>
<proteinExistence type="predicted"/>
<sequence>MDYERPGRKTYLQCLKLKLPEHQYELFDLSSTSSSGSGEFLTEAGKIYTIVEWCYRNWREEVEVEEGENEDKKSDEAIESERLLWTWRDLYKVAYRKEKAVVCDTTVENALKKMTHPLHINKDTAWPCPCRLPTEDL</sequence>
<evidence type="ECO:0000313" key="1">
    <source>
        <dbReference type="EMBL" id="GAV09712.1"/>
    </source>
</evidence>
<gene>
    <name evidence="1" type="primary">RvY_19205-1</name>
    <name evidence="1" type="synonym">RvY_19205.1</name>
    <name evidence="1" type="ORF">RvY_19205</name>
</gene>
<reference evidence="1 2" key="1">
    <citation type="journal article" date="2016" name="Nat. Commun.">
        <title>Extremotolerant tardigrade genome and improved radiotolerance of human cultured cells by tardigrade-unique protein.</title>
        <authorList>
            <person name="Hashimoto T."/>
            <person name="Horikawa D.D."/>
            <person name="Saito Y."/>
            <person name="Kuwahara H."/>
            <person name="Kozuka-Hata H."/>
            <person name="Shin-I T."/>
            <person name="Minakuchi Y."/>
            <person name="Ohishi K."/>
            <person name="Motoyama A."/>
            <person name="Aizu T."/>
            <person name="Enomoto A."/>
            <person name="Kondo K."/>
            <person name="Tanaka S."/>
            <person name="Hara Y."/>
            <person name="Koshikawa S."/>
            <person name="Sagara H."/>
            <person name="Miura T."/>
            <person name="Yokobori S."/>
            <person name="Miyagawa K."/>
            <person name="Suzuki Y."/>
            <person name="Kubo T."/>
            <person name="Oyama M."/>
            <person name="Kohara Y."/>
            <person name="Fujiyama A."/>
            <person name="Arakawa K."/>
            <person name="Katayama T."/>
            <person name="Toyoda A."/>
            <person name="Kunieda T."/>
        </authorList>
    </citation>
    <scope>NUCLEOTIDE SEQUENCE [LARGE SCALE GENOMIC DNA]</scope>
    <source>
        <strain evidence="1 2">YOKOZUNA-1</strain>
    </source>
</reference>
<keyword evidence="2" id="KW-1185">Reference proteome</keyword>
<dbReference type="AlphaFoldDB" id="A0A1D1W8L8"/>
<name>A0A1D1W8L8_RAMVA</name>
<dbReference type="EMBL" id="BDGG01000025">
    <property type="protein sequence ID" value="GAV09712.1"/>
    <property type="molecule type" value="Genomic_DNA"/>
</dbReference>
<organism evidence="1 2">
    <name type="scientific">Ramazzottius varieornatus</name>
    <name type="common">Water bear</name>
    <name type="synonym">Tardigrade</name>
    <dbReference type="NCBI Taxonomy" id="947166"/>
    <lineage>
        <taxon>Eukaryota</taxon>
        <taxon>Metazoa</taxon>
        <taxon>Ecdysozoa</taxon>
        <taxon>Tardigrada</taxon>
        <taxon>Eutardigrada</taxon>
        <taxon>Parachela</taxon>
        <taxon>Hypsibioidea</taxon>
        <taxon>Ramazzottiidae</taxon>
        <taxon>Ramazzottius</taxon>
    </lineage>
</organism>
<protein>
    <submittedName>
        <fullName evidence="1">Uncharacterized protein</fullName>
    </submittedName>
</protein>